<dbReference type="EMBL" id="AXNV01000035">
    <property type="protein sequence ID" value="ERT45812.1"/>
    <property type="molecule type" value="Genomic_DNA"/>
</dbReference>
<sequence length="58" mass="6969">MKTEQYIESRIAALDKLRKEALKEYETKLDNGIDDEELWQYISTKRVEIHTLKDILKD</sequence>
<gene>
    <name evidence="1" type="ORF">HMPREF1767_02240</name>
</gene>
<name>U7TPJ3_FUSNU</name>
<reference evidence="1" key="1">
    <citation type="submission" date="2013-10" db="EMBL/GenBank/DDBJ databases">
        <title>The Genome Sequence of Fusobacterium nucleatum CTI-6.</title>
        <authorList>
            <consortium name="The Broad Institute Genomics Platform"/>
            <person name="Earl A."/>
            <person name="Ward D."/>
            <person name="Feldgarden M."/>
            <person name="Gevers D."/>
            <person name="Kostic A."/>
            <person name="Garrett W."/>
            <person name="Young S.K."/>
            <person name="Zeng Q."/>
            <person name="Gargeya S."/>
            <person name="Fitzgerald M."/>
            <person name="Abouelleil A."/>
            <person name="Alvarado L."/>
            <person name="Berlin A.M."/>
            <person name="Chapman S.B."/>
            <person name="Gainer-Dewar J."/>
            <person name="Goldberg J."/>
            <person name="Gnerre S."/>
            <person name="Griggs A."/>
            <person name="Gujja S."/>
            <person name="Hansen M."/>
            <person name="Howarth C."/>
            <person name="Imamovic A."/>
            <person name="Ireland A."/>
            <person name="Larimer J."/>
            <person name="McCowan C."/>
            <person name="Murphy C."/>
            <person name="Pearson M."/>
            <person name="Poon T.W."/>
            <person name="Priest M."/>
            <person name="Roberts A."/>
            <person name="Saif S."/>
            <person name="Shea T."/>
            <person name="Sykes S."/>
            <person name="Wortman J."/>
            <person name="Nusbaum C."/>
            <person name="Birren B."/>
        </authorList>
    </citation>
    <scope>NUCLEOTIDE SEQUENCE [LARGE SCALE GENOMIC DNA]</scope>
    <source>
        <strain evidence="1">CTI-6</strain>
    </source>
</reference>
<dbReference type="AlphaFoldDB" id="U7TPJ3"/>
<protein>
    <submittedName>
        <fullName evidence="1">Uncharacterized protein</fullName>
    </submittedName>
</protein>
<proteinExistence type="predicted"/>
<comment type="caution">
    <text evidence="1">The sequence shown here is derived from an EMBL/GenBank/DDBJ whole genome shotgun (WGS) entry which is preliminary data.</text>
</comment>
<dbReference type="PATRIC" id="fig|1316587.3.peg.2211"/>
<accession>U7TPJ3</accession>
<organism evidence="1">
    <name type="scientific">Fusobacterium nucleatum CTI-6</name>
    <dbReference type="NCBI Taxonomy" id="1316587"/>
    <lineage>
        <taxon>Bacteria</taxon>
        <taxon>Fusobacteriati</taxon>
        <taxon>Fusobacteriota</taxon>
        <taxon>Fusobacteriia</taxon>
        <taxon>Fusobacteriales</taxon>
        <taxon>Fusobacteriaceae</taxon>
        <taxon>Fusobacterium</taxon>
    </lineage>
</organism>
<evidence type="ECO:0000313" key="1">
    <source>
        <dbReference type="EMBL" id="ERT45812.1"/>
    </source>
</evidence>